<reference evidence="2 3" key="1">
    <citation type="submission" date="2018-06" db="EMBL/GenBank/DDBJ databases">
        <title>Draft Genome Sequence of a Novel Marine Bacterium Related to the Verrucomicrobia.</title>
        <authorList>
            <person name="Vosseberg J."/>
            <person name="Martijn J."/>
            <person name="Ettema T.J.G."/>
        </authorList>
    </citation>
    <scope>NUCLEOTIDE SEQUENCE [LARGE SCALE GENOMIC DNA]</scope>
    <source>
        <strain evidence="2">TARA_B100001123</strain>
    </source>
</reference>
<name>A0A2Z4AJZ0_9BACT</name>
<keyword evidence="2" id="KW-0560">Oxidoreductase</keyword>
<protein>
    <submittedName>
        <fullName evidence="2">Aldo-keto reductase IolS</fullName>
        <ecNumber evidence="2">1.1.1.-</ecNumber>
    </submittedName>
</protein>
<proteinExistence type="predicted"/>
<dbReference type="EC" id="1.1.1.-" evidence="2"/>
<dbReference type="GO" id="GO:0005829">
    <property type="term" value="C:cytosol"/>
    <property type="evidence" value="ECO:0007669"/>
    <property type="project" value="TreeGrafter"/>
</dbReference>
<dbReference type="PANTHER" id="PTHR42686:SF1">
    <property type="entry name" value="GH17980P-RELATED"/>
    <property type="match status" value="1"/>
</dbReference>
<gene>
    <name evidence="2" type="primary">iolS_1</name>
    <name evidence="2" type="ORF">DF168_00002</name>
</gene>
<dbReference type="InterPro" id="IPR020471">
    <property type="entry name" value="AKR"/>
</dbReference>
<evidence type="ECO:0000313" key="3">
    <source>
        <dbReference type="Proteomes" id="UP000247465"/>
    </source>
</evidence>
<dbReference type="InterPro" id="IPR036812">
    <property type="entry name" value="NAD(P)_OxRdtase_dom_sf"/>
</dbReference>
<organism evidence="2 3">
    <name type="scientific">Candidatus Moanibacter tarae</name>
    <dbReference type="NCBI Taxonomy" id="2200854"/>
    <lineage>
        <taxon>Bacteria</taxon>
        <taxon>Pseudomonadati</taxon>
        <taxon>Verrucomicrobiota</taxon>
        <taxon>Opitutia</taxon>
        <taxon>Puniceicoccales</taxon>
        <taxon>Puniceicoccales incertae sedis</taxon>
        <taxon>Candidatus Moanibacter</taxon>
    </lineage>
</organism>
<sequence>MLEIETRRLGKTELRPKALGLGCGFIGNPSTTSEQEAIATIRHAIEHGVNFIDTAAGYGKGFCEHRVGLALENGWREKVYLQTKVGSHPNWWRDYSEKASRWTLENSFRQLKTDYIDSVLIHEGSPDMEAPFRTGACLDVLLEWKEKGRIGHVGIGVREHEYHKRAIETGCMEIVLSYLDYTLLAQSAAETIIPWARSQDIGLILAGVLATGLLAGMEPDSNLEIKESPGREPRSRRMWEWCRERGVNIRDLAMQFVLAAPLEGNGIVLVGPANREEFDGVYESAISEVSEVHWHDFEAEFGIGLENTHHD</sequence>
<dbReference type="AlphaFoldDB" id="A0A2Z4AJZ0"/>
<dbReference type="SUPFAM" id="SSF51430">
    <property type="entry name" value="NAD(P)-linked oxidoreductase"/>
    <property type="match status" value="1"/>
</dbReference>
<accession>A0A2Z4AJZ0</accession>
<dbReference type="EMBL" id="CP029803">
    <property type="protein sequence ID" value="AWT58830.1"/>
    <property type="molecule type" value="Genomic_DNA"/>
</dbReference>
<dbReference type="CDD" id="cd19090">
    <property type="entry name" value="AKR_AKR15A-like"/>
    <property type="match status" value="1"/>
</dbReference>
<dbReference type="Gene3D" id="3.20.20.100">
    <property type="entry name" value="NADP-dependent oxidoreductase domain"/>
    <property type="match status" value="1"/>
</dbReference>
<dbReference type="Proteomes" id="UP000247465">
    <property type="component" value="Chromosome"/>
</dbReference>
<dbReference type="Pfam" id="PF00248">
    <property type="entry name" value="Aldo_ket_red"/>
    <property type="match status" value="1"/>
</dbReference>
<feature type="domain" description="NADP-dependent oxidoreductase" evidence="1">
    <location>
        <begin position="19"/>
        <end position="285"/>
    </location>
</feature>
<evidence type="ECO:0000259" key="1">
    <source>
        <dbReference type="Pfam" id="PF00248"/>
    </source>
</evidence>
<evidence type="ECO:0000313" key="2">
    <source>
        <dbReference type="EMBL" id="AWT58830.1"/>
    </source>
</evidence>
<dbReference type="KEGG" id="mtar:DF168_00002"/>
<dbReference type="GO" id="GO:0016491">
    <property type="term" value="F:oxidoreductase activity"/>
    <property type="evidence" value="ECO:0007669"/>
    <property type="project" value="UniProtKB-KW"/>
</dbReference>
<dbReference type="PANTHER" id="PTHR42686">
    <property type="entry name" value="GH17980P-RELATED"/>
    <property type="match status" value="1"/>
</dbReference>
<dbReference type="InterPro" id="IPR023210">
    <property type="entry name" value="NADP_OxRdtase_dom"/>
</dbReference>